<dbReference type="GO" id="GO:0016491">
    <property type="term" value="F:oxidoreductase activity"/>
    <property type="evidence" value="ECO:0007669"/>
    <property type="project" value="InterPro"/>
</dbReference>
<dbReference type="OrthoDB" id="3509362at2759"/>
<dbReference type="GeneID" id="63702499"/>
<dbReference type="SUPFAM" id="SSF51735">
    <property type="entry name" value="NAD(P)-binding Rossmann-fold domains"/>
    <property type="match status" value="1"/>
</dbReference>
<organism evidence="2 3">
    <name type="scientific">Aspergillus ruber (strain CBS 135680)</name>
    <dbReference type="NCBI Taxonomy" id="1388766"/>
    <lineage>
        <taxon>Eukaryota</taxon>
        <taxon>Fungi</taxon>
        <taxon>Dikarya</taxon>
        <taxon>Ascomycota</taxon>
        <taxon>Pezizomycotina</taxon>
        <taxon>Eurotiomycetes</taxon>
        <taxon>Eurotiomycetidae</taxon>
        <taxon>Eurotiales</taxon>
        <taxon>Aspergillaceae</taxon>
        <taxon>Aspergillus</taxon>
        <taxon>Aspergillus subgen. Aspergillus</taxon>
    </lineage>
</organism>
<dbReference type="Pfam" id="PF08240">
    <property type="entry name" value="ADH_N"/>
    <property type="match status" value="1"/>
</dbReference>
<dbReference type="PANTHER" id="PTHR45033">
    <property type="match status" value="1"/>
</dbReference>
<evidence type="ECO:0000259" key="1">
    <source>
        <dbReference type="SMART" id="SM00829"/>
    </source>
</evidence>
<dbReference type="InterPro" id="IPR011032">
    <property type="entry name" value="GroES-like_sf"/>
</dbReference>
<proteinExistence type="predicted"/>
<gene>
    <name evidence="2" type="ORF">EURHEDRAFT_540722</name>
</gene>
<dbReference type="SMART" id="SM00829">
    <property type="entry name" value="PKS_ER"/>
    <property type="match status" value="1"/>
</dbReference>
<dbReference type="InterPro" id="IPR013154">
    <property type="entry name" value="ADH-like_N"/>
</dbReference>
<dbReference type="SUPFAM" id="SSF50129">
    <property type="entry name" value="GroES-like"/>
    <property type="match status" value="1"/>
</dbReference>
<name>A0A017SPZ0_ASPRC</name>
<dbReference type="EMBL" id="KK088412">
    <property type="protein sequence ID" value="EYE99012.1"/>
    <property type="molecule type" value="Genomic_DNA"/>
</dbReference>
<dbReference type="InterPro" id="IPR036291">
    <property type="entry name" value="NAD(P)-bd_dom_sf"/>
</dbReference>
<sequence>MPSNRRLHPQHPKVKLTTRFPPPLTSTLVLIRVHAVSLNCRGANIVNSGNPWSVIPNVILCNDAAGEVMTVGEKVKTLVVEDRVASITDREQYGRVLGRSSLAAGEGGVLADYLVFDDEKMSKLLDYLGWVGASLVPCAGVTAWTALKDVGVGKSHEDVLEHDLGVGVDLVIEVGGTGSLVKSMKCTQCGGTISQVGYLDKQGPSLLAELLLLVVDIILVLRGINALSKRDMDDFWTVLSATQRQFDDIIDLICSFDMADWVGKLFIRL</sequence>
<dbReference type="Proteomes" id="UP000019804">
    <property type="component" value="Unassembled WGS sequence"/>
</dbReference>
<evidence type="ECO:0000313" key="2">
    <source>
        <dbReference type="EMBL" id="EYE99012.1"/>
    </source>
</evidence>
<dbReference type="InterPro" id="IPR052711">
    <property type="entry name" value="Zinc_ADH-like"/>
</dbReference>
<dbReference type="InterPro" id="IPR020843">
    <property type="entry name" value="ER"/>
</dbReference>
<dbReference type="Gene3D" id="3.90.180.10">
    <property type="entry name" value="Medium-chain alcohol dehydrogenases, catalytic domain"/>
    <property type="match status" value="1"/>
</dbReference>
<dbReference type="Gene3D" id="3.40.50.720">
    <property type="entry name" value="NAD(P)-binding Rossmann-like Domain"/>
    <property type="match status" value="2"/>
</dbReference>
<evidence type="ECO:0000313" key="3">
    <source>
        <dbReference type="Proteomes" id="UP000019804"/>
    </source>
</evidence>
<dbReference type="PANTHER" id="PTHR45033:SF2">
    <property type="entry name" value="ZINC-TYPE ALCOHOL DEHYDROGENASE-LIKE PROTEIN C1773.06C"/>
    <property type="match status" value="1"/>
</dbReference>
<feature type="domain" description="Enoyl reductase (ER)" evidence="1">
    <location>
        <begin position="15"/>
        <end position="267"/>
    </location>
</feature>
<keyword evidence="3" id="KW-1185">Reference proteome</keyword>
<dbReference type="HOGENOM" id="CLU_026673_3_4_1"/>
<dbReference type="RefSeq" id="XP_040642700.1">
    <property type="nucleotide sequence ID" value="XM_040787375.1"/>
</dbReference>
<reference evidence="3" key="1">
    <citation type="journal article" date="2014" name="Nat. Commun.">
        <title>Genomic adaptations of the halophilic Dead Sea filamentous fungus Eurotium rubrum.</title>
        <authorList>
            <person name="Kis-Papo T."/>
            <person name="Weig A.R."/>
            <person name="Riley R."/>
            <person name="Persoh D."/>
            <person name="Salamov A."/>
            <person name="Sun H."/>
            <person name="Lipzen A."/>
            <person name="Wasser S.P."/>
            <person name="Rambold G."/>
            <person name="Grigoriev I.V."/>
            <person name="Nevo E."/>
        </authorList>
    </citation>
    <scope>NUCLEOTIDE SEQUENCE [LARGE SCALE GENOMIC DNA]</scope>
    <source>
        <strain evidence="3">CBS 135680</strain>
    </source>
</reference>
<protein>
    <submittedName>
        <fullName evidence="2">GroES-like protein</fullName>
    </submittedName>
</protein>
<dbReference type="AlphaFoldDB" id="A0A017SPZ0"/>
<dbReference type="STRING" id="1388766.A0A017SPZ0"/>
<accession>A0A017SPZ0</accession>